<dbReference type="Gramene" id="mRNA:HanXRQr2_Chr04g0189771">
    <property type="protein sequence ID" value="mRNA:HanXRQr2_Chr04g0189771"/>
    <property type="gene ID" value="HanXRQr2_Chr04g0189771"/>
</dbReference>
<reference evidence="1" key="2">
    <citation type="submission" date="2020-06" db="EMBL/GenBank/DDBJ databases">
        <title>Helianthus annuus Genome sequencing and assembly Release 2.</title>
        <authorList>
            <person name="Gouzy J."/>
            <person name="Langlade N."/>
            <person name="Munos S."/>
        </authorList>
    </citation>
    <scope>NUCLEOTIDE SEQUENCE</scope>
    <source>
        <tissue evidence="1">Leaves</tissue>
    </source>
</reference>
<gene>
    <name evidence="1" type="ORF">HanXRQr2_Chr04g0189771</name>
</gene>
<organism evidence="1 2">
    <name type="scientific">Helianthus annuus</name>
    <name type="common">Common sunflower</name>
    <dbReference type="NCBI Taxonomy" id="4232"/>
    <lineage>
        <taxon>Eukaryota</taxon>
        <taxon>Viridiplantae</taxon>
        <taxon>Streptophyta</taxon>
        <taxon>Embryophyta</taxon>
        <taxon>Tracheophyta</taxon>
        <taxon>Spermatophyta</taxon>
        <taxon>Magnoliopsida</taxon>
        <taxon>eudicotyledons</taxon>
        <taxon>Gunneridae</taxon>
        <taxon>Pentapetalae</taxon>
        <taxon>asterids</taxon>
        <taxon>campanulids</taxon>
        <taxon>Asterales</taxon>
        <taxon>Asteraceae</taxon>
        <taxon>Asteroideae</taxon>
        <taxon>Heliantheae alliance</taxon>
        <taxon>Heliantheae</taxon>
        <taxon>Helianthus</taxon>
    </lineage>
</organism>
<dbReference type="EMBL" id="MNCJ02000319">
    <property type="protein sequence ID" value="KAF5812192.1"/>
    <property type="molecule type" value="Genomic_DNA"/>
</dbReference>
<dbReference type="SUPFAM" id="SSF50978">
    <property type="entry name" value="WD40 repeat-like"/>
    <property type="match status" value="1"/>
</dbReference>
<dbReference type="InterPro" id="IPR036322">
    <property type="entry name" value="WD40_repeat_dom_sf"/>
</dbReference>
<keyword evidence="2" id="KW-1185">Reference proteome</keyword>
<evidence type="ECO:0000313" key="2">
    <source>
        <dbReference type="Proteomes" id="UP000215914"/>
    </source>
</evidence>
<proteinExistence type="predicted"/>
<dbReference type="AlphaFoldDB" id="A0A9K3JBY6"/>
<dbReference type="PROSITE" id="PS00678">
    <property type="entry name" value="WD_REPEATS_1"/>
    <property type="match status" value="1"/>
</dbReference>
<name>A0A9K3JBY6_HELAN</name>
<reference evidence="1" key="1">
    <citation type="journal article" date="2017" name="Nature">
        <title>The sunflower genome provides insights into oil metabolism, flowering and Asterid evolution.</title>
        <authorList>
            <person name="Badouin H."/>
            <person name="Gouzy J."/>
            <person name="Grassa C.J."/>
            <person name="Murat F."/>
            <person name="Staton S.E."/>
            <person name="Cottret L."/>
            <person name="Lelandais-Briere C."/>
            <person name="Owens G.L."/>
            <person name="Carrere S."/>
            <person name="Mayjonade B."/>
            <person name="Legrand L."/>
            <person name="Gill N."/>
            <person name="Kane N.C."/>
            <person name="Bowers J.E."/>
            <person name="Hubner S."/>
            <person name="Bellec A."/>
            <person name="Berard A."/>
            <person name="Berges H."/>
            <person name="Blanchet N."/>
            <person name="Boniface M.C."/>
            <person name="Brunel D."/>
            <person name="Catrice O."/>
            <person name="Chaidir N."/>
            <person name="Claudel C."/>
            <person name="Donnadieu C."/>
            <person name="Faraut T."/>
            <person name="Fievet G."/>
            <person name="Helmstetter N."/>
            <person name="King M."/>
            <person name="Knapp S.J."/>
            <person name="Lai Z."/>
            <person name="Le Paslier M.C."/>
            <person name="Lippi Y."/>
            <person name="Lorenzon L."/>
            <person name="Mandel J.R."/>
            <person name="Marage G."/>
            <person name="Marchand G."/>
            <person name="Marquand E."/>
            <person name="Bret-Mestries E."/>
            <person name="Morien E."/>
            <person name="Nambeesan S."/>
            <person name="Nguyen T."/>
            <person name="Pegot-Espagnet P."/>
            <person name="Pouilly N."/>
            <person name="Raftis F."/>
            <person name="Sallet E."/>
            <person name="Schiex T."/>
            <person name="Thomas J."/>
            <person name="Vandecasteele C."/>
            <person name="Vares D."/>
            <person name="Vear F."/>
            <person name="Vautrin S."/>
            <person name="Crespi M."/>
            <person name="Mangin B."/>
            <person name="Burke J.M."/>
            <person name="Salse J."/>
            <person name="Munos S."/>
            <person name="Vincourt P."/>
            <person name="Rieseberg L.H."/>
            <person name="Langlade N.B."/>
        </authorList>
    </citation>
    <scope>NUCLEOTIDE SEQUENCE</scope>
    <source>
        <tissue evidence="1">Leaves</tissue>
    </source>
</reference>
<dbReference type="Gene3D" id="2.130.10.10">
    <property type="entry name" value="YVTN repeat-like/Quinoprotein amine dehydrogenase"/>
    <property type="match status" value="1"/>
</dbReference>
<dbReference type="Proteomes" id="UP000215914">
    <property type="component" value="Unassembled WGS sequence"/>
</dbReference>
<comment type="caution">
    <text evidence="1">The sequence shown here is derived from an EMBL/GenBank/DDBJ whole genome shotgun (WGS) entry which is preliminary data.</text>
</comment>
<dbReference type="InterPro" id="IPR015943">
    <property type="entry name" value="WD40/YVTN_repeat-like_dom_sf"/>
</dbReference>
<evidence type="ECO:0000313" key="1">
    <source>
        <dbReference type="EMBL" id="KAF5812192.1"/>
    </source>
</evidence>
<sequence>MSTQLDPLCSLIGVPNRAFHIRNSNTEELVFIGGTLTDPDAVLGWHLLVDLSEHVGRIRITSDDLAVGFTRSRVLVFNLRNQMILGEEEFMRPVNVGTTDAYNKALMFVNSRGVANVRQVEGLEEICRFMARGGSLGCINGGYSFISTNGGVRVWELVHGEYLYTLRERIWDVTAMIADERYVAACTSDNTIHLWDFGAR</sequence>
<protein>
    <submittedName>
        <fullName evidence="1">Transcription factor WD40-like family</fullName>
    </submittedName>
</protein>
<accession>A0A9K3JBY6</accession>
<dbReference type="InterPro" id="IPR019775">
    <property type="entry name" value="WD40_repeat_CS"/>
</dbReference>